<accession>A0A8R7QRW1</accession>
<dbReference type="AlphaFoldDB" id="A0A8R7QRW1"/>
<name>A0A8R7QRW1_TRIUA</name>
<dbReference type="SUPFAM" id="SSF54160">
    <property type="entry name" value="Chromo domain-like"/>
    <property type="match status" value="1"/>
</dbReference>
<feature type="domain" description="Tf2-1-like SH3-like" evidence="2">
    <location>
        <begin position="17"/>
        <end position="81"/>
    </location>
</feature>
<evidence type="ECO:0000259" key="2">
    <source>
        <dbReference type="Pfam" id="PF24626"/>
    </source>
</evidence>
<feature type="compositionally biased region" description="Basic and acidic residues" evidence="1">
    <location>
        <begin position="164"/>
        <end position="177"/>
    </location>
</feature>
<dbReference type="Proteomes" id="UP000015106">
    <property type="component" value="Chromosome 6"/>
</dbReference>
<dbReference type="InterPro" id="IPR016197">
    <property type="entry name" value="Chromo-like_dom_sf"/>
</dbReference>
<feature type="region of interest" description="Disordered" evidence="1">
    <location>
        <begin position="162"/>
        <end position="201"/>
    </location>
</feature>
<dbReference type="InterPro" id="IPR056924">
    <property type="entry name" value="SH3_Tf2-1"/>
</dbReference>
<evidence type="ECO:0000256" key="1">
    <source>
        <dbReference type="SAM" id="MobiDB-lite"/>
    </source>
</evidence>
<proteinExistence type="predicted"/>
<keyword evidence="4" id="KW-1185">Reference proteome</keyword>
<sequence length="201" mass="23029">MKDQADKHRIEHTFVVGESVFLKLQPYLQSSVAPRANHKLAFKYYGPFKIVARVGEVAYQLDLPISSRVHPVFHVSLLKRVLAPDCQVRPHLLPLDTHLQVPEQVLRQRVVRKGNDSVVQVLIRWSDSTDELATWEDKDTLKQLFPRASAWGQAVSKGGGVVSDQEHIEEHVTRETEVQITTRPRRKPQRPARLARPEWAT</sequence>
<dbReference type="PANTHER" id="PTHR46148:SF52">
    <property type="entry name" value="OS04G0603800 PROTEIN"/>
    <property type="match status" value="1"/>
</dbReference>
<dbReference type="Pfam" id="PF24626">
    <property type="entry name" value="SH3_Tf2-1"/>
    <property type="match status" value="1"/>
</dbReference>
<dbReference type="EnsemblPlants" id="TuG1812G0600002340.01.T01">
    <property type="protein sequence ID" value="TuG1812G0600002340.01.T01.cds243341"/>
    <property type="gene ID" value="TuG1812G0600002340.01"/>
</dbReference>
<evidence type="ECO:0000313" key="4">
    <source>
        <dbReference type="Proteomes" id="UP000015106"/>
    </source>
</evidence>
<dbReference type="PANTHER" id="PTHR46148">
    <property type="entry name" value="CHROMO DOMAIN-CONTAINING PROTEIN"/>
    <property type="match status" value="1"/>
</dbReference>
<reference evidence="3" key="3">
    <citation type="submission" date="2022-06" db="UniProtKB">
        <authorList>
            <consortium name="EnsemblPlants"/>
        </authorList>
    </citation>
    <scope>IDENTIFICATION</scope>
</reference>
<evidence type="ECO:0000313" key="3">
    <source>
        <dbReference type="EnsemblPlants" id="TuG1812G0600002340.01.T01.cds243341"/>
    </source>
</evidence>
<reference evidence="3" key="2">
    <citation type="submission" date="2018-03" db="EMBL/GenBank/DDBJ databases">
        <title>The Triticum urartu genome reveals the dynamic nature of wheat genome evolution.</title>
        <authorList>
            <person name="Ling H."/>
            <person name="Ma B."/>
            <person name="Shi X."/>
            <person name="Liu H."/>
            <person name="Dong L."/>
            <person name="Sun H."/>
            <person name="Cao Y."/>
            <person name="Gao Q."/>
            <person name="Zheng S."/>
            <person name="Li Y."/>
            <person name="Yu Y."/>
            <person name="Du H."/>
            <person name="Qi M."/>
            <person name="Li Y."/>
            <person name="Yu H."/>
            <person name="Cui Y."/>
            <person name="Wang N."/>
            <person name="Chen C."/>
            <person name="Wu H."/>
            <person name="Zhao Y."/>
            <person name="Zhang J."/>
            <person name="Li Y."/>
            <person name="Zhou W."/>
            <person name="Zhang B."/>
            <person name="Hu W."/>
            <person name="Eijk M."/>
            <person name="Tang J."/>
            <person name="Witsenboer H."/>
            <person name="Zhao S."/>
            <person name="Li Z."/>
            <person name="Zhang A."/>
            <person name="Wang D."/>
            <person name="Liang C."/>
        </authorList>
    </citation>
    <scope>NUCLEOTIDE SEQUENCE [LARGE SCALE GENOMIC DNA]</scope>
    <source>
        <strain evidence="3">cv. G1812</strain>
    </source>
</reference>
<dbReference type="Gramene" id="TuG1812G0600002340.01.T01">
    <property type="protein sequence ID" value="TuG1812G0600002340.01.T01.cds243341"/>
    <property type="gene ID" value="TuG1812G0600002340.01"/>
</dbReference>
<reference evidence="4" key="1">
    <citation type="journal article" date="2013" name="Nature">
        <title>Draft genome of the wheat A-genome progenitor Triticum urartu.</title>
        <authorList>
            <person name="Ling H.Q."/>
            <person name="Zhao S."/>
            <person name="Liu D."/>
            <person name="Wang J."/>
            <person name="Sun H."/>
            <person name="Zhang C."/>
            <person name="Fan H."/>
            <person name="Li D."/>
            <person name="Dong L."/>
            <person name="Tao Y."/>
            <person name="Gao C."/>
            <person name="Wu H."/>
            <person name="Li Y."/>
            <person name="Cui Y."/>
            <person name="Guo X."/>
            <person name="Zheng S."/>
            <person name="Wang B."/>
            <person name="Yu K."/>
            <person name="Liang Q."/>
            <person name="Yang W."/>
            <person name="Lou X."/>
            <person name="Chen J."/>
            <person name="Feng M."/>
            <person name="Jian J."/>
            <person name="Zhang X."/>
            <person name="Luo G."/>
            <person name="Jiang Y."/>
            <person name="Liu J."/>
            <person name="Wang Z."/>
            <person name="Sha Y."/>
            <person name="Zhang B."/>
            <person name="Wu H."/>
            <person name="Tang D."/>
            <person name="Shen Q."/>
            <person name="Xue P."/>
            <person name="Zou S."/>
            <person name="Wang X."/>
            <person name="Liu X."/>
            <person name="Wang F."/>
            <person name="Yang Y."/>
            <person name="An X."/>
            <person name="Dong Z."/>
            <person name="Zhang K."/>
            <person name="Zhang X."/>
            <person name="Luo M.C."/>
            <person name="Dvorak J."/>
            <person name="Tong Y."/>
            <person name="Wang J."/>
            <person name="Yang H."/>
            <person name="Li Z."/>
            <person name="Wang D."/>
            <person name="Zhang A."/>
            <person name="Wang J."/>
        </authorList>
    </citation>
    <scope>NUCLEOTIDE SEQUENCE</scope>
    <source>
        <strain evidence="4">cv. G1812</strain>
    </source>
</reference>
<organism evidence="3 4">
    <name type="scientific">Triticum urartu</name>
    <name type="common">Red wild einkorn</name>
    <name type="synonym">Crithodium urartu</name>
    <dbReference type="NCBI Taxonomy" id="4572"/>
    <lineage>
        <taxon>Eukaryota</taxon>
        <taxon>Viridiplantae</taxon>
        <taxon>Streptophyta</taxon>
        <taxon>Embryophyta</taxon>
        <taxon>Tracheophyta</taxon>
        <taxon>Spermatophyta</taxon>
        <taxon>Magnoliopsida</taxon>
        <taxon>Liliopsida</taxon>
        <taxon>Poales</taxon>
        <taxon>Poaceae</taxon>
        <taxon>BOP clade</taxon>
        <taxon>Pooideae</taxon>
        <taxon>Triticodae</taxon>
        <taxon>Triticeae</taxon>
        <taxon>Triticinae</taxon>
        <taxon>Triticum</taxon>
    </lineage>
</organism>
<protein>
    <recommendedName>
        <fullName evidence="2">Tf2-1-like SH3-like domain-containing protein</fullName>
    </recommendedName>
</protein>